<feature type="region of interest" description="Disordered" evidence="2">
    <location>
        <begin position="432"/>
        <end position="454"/>
    </location>
</feature>
<dbReference type="GeneID" id="62164429"/>
<dbReference type="Pfam" id="PF15508">
    <property type="entry name" value="NAAA-beta"/>
    <property type="match status" value="1"/>
</dbReference>
<organism evidence="4 5">
    <name type="scientific">Colletotrichum karsti</name>
    <dbReference type="NCBI Taxonomy" id="1095194"/>
    <lineage>
        <taxon>Eukaryota</taxon>
        <taxon>Fungi</taxon>
        <taxon>Dikarya</taxon>
        <taxon>Ascomycota</taxon>
        <taxon>Pezizomycotina</taxon>
        <taxon>Sordariomycetes</taxon>
        <taxon>Hypocreomycetidae</taxon>
        <taxon>Glomerellales</taxon>
        <taxon>Glomerellaceae</taxon>
        <taxon>Colletotrichum</taxon>
        <taxon>Colletotrichum boninense species complex</taxon>
    </lineage>
</organism>
<dbReference type="PANTHER" id="PTHR28583:SF1">
    <property type="entry name" value="ACID CERAMIDASE"/>
    <property type="match status" value="1"/>
</dbReference>
<evidence type="ECO:0000256" key="2">
    <source>
        <dbReference type="SAM" id="MobiDB-lite"/>
    </source>
</evidence>
<gene>
    <name evidence="4" type="ORF">CkaCkLH20_08640</name>
</gene>
<reference evidence="4" key="1">
    <citation type="submission" date="2020-03" db="EMBL/GenBank/DDBJ databases">
        <authorList>
            <person name="He L."/>
        </authorList>
    </citation>
    <scope>NUCLEOTIDE SEQUENCE</scope>
    <source>
        <strain evidence="4">CkLH20</strain>
    </source>
</reference>
<dbReference type="GO" id="GO:0017040">
    <property type="term" value="F:N-acylsphingosine amidohydrolase activity"/>
    <property type="evidence" value="ECO:0007669"/>
    <property type="project" value="UniProtKB-EC"/>
</dbReference>
<comment type="caution">
    <text evidence="4">The sequence shown here is derived from an EMBL/GenBank/DDBJ whole genome shotgun (WGS) entry which is preliminary data.</text>
</comment>
<name>A0A9P6I4L9_9PEZI</name>
<dbReference type="EC" id="3.5.1.23" evidence="1"/>
<sequence>MTSPQSPLSPDDILPGSEVKIPTYRIDLGLPPEERYLELASDFSTKIRAVVPLFDEVLGCLPIPQKLQKVVKLASRLSLRKVYEKEQTKEIKSIARVAGVDLYLAIALNVFLDLLLGCTSGAILVRPNDAIGDNDGPSVSDRLMHFRTLEWGMDSLRSLLVSLEFVNSKTSNPGEVIARSITYAGFVGVLTGVRPNLSLSLNHRPYHDCRRTVILKHQLLVVLGVRESISSVLRHVLFSDENEDAPPTKEKETTEQLKTVSRIAATARRLASRTTSPCYVTLCDGKDVAIVLKDVPNGKVMTSSHFMIQTNHDAIHGSCCDAKDAARLSEPKCEIFARDEWLVESEQRLQALQFKWNGHVYVSSTENSAGRRLMSQNGTCLDSSGQKSGEKSIDQLLVPGITEERLLTWIREGPTTNEMTHFSCIMDPRTGEIRGLVRGPPDGPGTTSSSDNDN</sequence>
<evidence type="ECO:0000256" key="1">
    <source>
        <dbReference type="ARBA" id="ARBA00011891"/>
    </source>
</evidence>
<feature type="compositionally biased region" description="Polar residues" evidence="2">
    <location>
        <begin position="445"/>
        <end position="454"/>
    </location>
</feature>
<protein>
    <recommendedName>
        <fullName evidence="1">ceramidase</fullName>
        <ecNumber evidence="1">3.5.1.23</ecNumber>
    </recommendedName>
</protein>
<feature type="domain" description="Acid ceramidase N-terminal" evidence="3">
    <location>
        <begin position="20"/>
        <end position="79"/>
    </location>
</feature>
<dbReference type="InterPro" id="IPR029130">
    <property type="entry name" value="Acid_ceramidase_N"/>
</dbReference>
<dbReference type="AlphaFoldDB" id="A0A9P6I4L9"/>
<dbReference type="Proteomes" id="UP000781932">
    <property type="component" value="Unassembled WGS sequence"/>
</dbReference>
<dbReference type="PANTHER" id="PTHR28583">
    <property type="entry name" value="ACID AMIDASE"/>
    <property type="match status" value="1"/>
</dbReference>
<accession>A0A9P6I4L9</accession>
<evidence type="ECO:0000313" key="4">
    <source>
        <dbReference type="EMBL" id="KAF9873906.1"/>
    </source>
</evidence>
<dbReference type="OrthoDB" id="5273684at2759"/>
<proteinExistence type="predicted"/>
<evidence type="ECO:0000259" key="3">
    <source>
        <dbReference type="Pfam" id="PF15508"/>
    </source>
</evidence>
<reference evidence="4" key="2">
    <citation type="submission" date="2020-11" db="EMBL/GenBank/DDBJ databases">
        <title>Whole genome sequencing of Colletotrichum sp.</title>
        <authorList>
            <person name="Li H."/>
        </authorList>
    </citation>
    <scope>NUCLEOTIDE SEQUENCE</scope>
    <source>
        <strain evidence="4">CkLH20</strain>
    </source>
</reference>
<dbReference type="EMBL" id="JAATWM020000029">
    <property type="protein sequence ID" value="KAF9873906.1"/>
    <property type="molecule type" value="Genomic_DNA"/>
</dbReference>
<dbReference type="RefSeq" id="XP_038743367.1">
    <property type="nucleotide sequence ID" value="XM_038891355.1"/>
</dbReference>
<keyword evidence="5" id="KW-1185">Reference proteome</keyword>
<evidence type="ECO:0000313" key="5">
    <source>
        <dbReference type="Proteomes" id="UP000781932"/>
    </source>
</evidence>